<evidence type="ECO:0000256" key="8">
    <source>
        <dbReference type="ARBA" id="ARBA00023064"/>
    </source>
</evidence>
<dbReference type="Pfam" id="PF01202">
    <property type="entry name" value="SKI"/>
    <property type="match status" value="1"/>
</dbReference>
<keyword evidence="6 10" id="KW-0418">Kinase</keyword>
<evidence type="ECO:0000256" key="4">
    <source>
        <dbReference type="ARBA" id="ARBA00022679"/>
    </source>
</evidence>
<dbReference type="RefSeq" id="WP_021114465.1">
    <property type="nucleotide sequence ID" value="NZ_CBCRUP010000014.1"/>
</dbReference>
<comment type="catalytic activity">
    <reaction evidence="9 10">
        <text>D-gluconate + ATP = 6-phospho-D-gluconate + ADP + H(+)</text>
        <dbReference type="Rhea" id="RHEA:19433"/>
        <dbReference type="ChEBI" id="CHEBI:15378"/>
        <dbReference type="ChEBI" id="CHEBI:18391"/>
        <dbReference type="ChEBI" id="CHEBI:30616"/>
        <dbReference type="ChEBI" id="CHEBI:58759"/>
        <dbReference type="ChEBI" id="CHEBI:456216"/>
        <dbReference type="EC" id="2.7.1.12"/>
    </reaction>
</comment>
<keyword evidence="7 10" id="KW-0067">ATP-binding</keyword>
<dbReference type="Gene3D" id="3.40.50.300">
    <property type="entry name" value="P-loop containing nucleotide triphosphate hydrolases"/>
    <property type="match status" value="1"/>
</dbReference>
<dbReference type="Proteomes" id="UP000662736">
    <property type="component" value="Chromosome"/>
</dbReference>
<dbReference type="GO" id="GO:0005524">
    <property type="term" value="F:ATP binding"/>
    <property type="evidence" value="ECO:0007669"/>
    <property type="project" value="UniProtKB-KW"/>
</dbReference>
<evidence type="ECO:0000256" key="6">
    <source>
        <dbReference type="ARBA" id="ARBA00022777"/>
    </source>
</evidence>
<dbReference type="CDD" id="cd02021">
    <property type="entry name" value="GntK"/>
    <property type="match status" value="1"/>
</dbReference>
<dbReference type="NCBIfam" id="TIGR01313">
    <property type="entry name" value="therm_gnt_kin"/>
    <property type="match status" value="1"/>
</dbReference>
<dbReference type="InterPro" id="IPR027417">
    <property type="entry name" value="P-loop_NTPase"/>
</dbReference>
<dbReference type="PANTHER" id="PTHR43442">
    <property type="entry name" value="GLUCONOKINASE-RELATED"/>
    <property type="match status" value="1"/>
</dbReference>
<dbReference type="EMBL" id="CP071491">
    <property type="protein sequence ID" value="QSX17050.1"/>
    <property type="molecule type" value="Genomic_DNA"/>
</dbReference>
<evidence type="ECO:0000256" key="1">
    <source>
        <dbReference type="ARBA" id="ARBA00004761"/>
    </source>
</evidence>
<keyword evidence="4 10" id="KW-0808">Transferase</keyword>
<dbReference type="InterPro" id="IPR031322">
    <property type="entry name" value="Shikimate/glucono_kinase"/>
</dbReference>
<reference evidence="11" key="1">
    <citation type="submission" date="2021-03" db="EMBL/GenBank/DDBJ databases">
        <title>Characterization of a novel Integrative Conjugative Element in Glaesserella parasuis.</title>
        <authorList>
            <person name="Hu G."/>
            <person name="Sun H."/>
        </authorList>
    </citation>
    <scope>NUCLEOTIDE SEQUENCE</scope>
    <source>
        <strain evidence="11">GHP1807</strain>
    </source>
</reference>
<protein>
    <recommendedName>
        <fullName evidence="3 10">Gluconokinase</fullName>
        <ecNumber evidence="3 10">2.7.1.12</ecNumber>
    </recommendedName>
</protein>
<dbReference type="GO" id="GO:0005737">
    <property type="term" value="C:cytoplasm"/>
    <property type="evidence" value="ECO:0007669"/>
    <property type="project" value="TreeGrafter"/>
</dbReference>
<gene>
    <name evidence="11" type="ORF">J1G54_00120</name>
</gene>
<dbReference type="InterPro" id="IPR006001">
    <property type="entry name" value="Therm_gnt_kin"/>
</dbReference>
<evidence type="ECO:0000256" key="10">
    <source>
        <dbReference type="RuleBase" id="RU363066"/>
    </source>
</evidence>
<evidence type="ECO:0000256" key="2">
    <source>
        <dbReference type="ARBA" id="ARBA00008420"/>
    </source>
</evidence>
<evidence type="ECO:0000256" key="5">
    <source>
        <dbReference type="ARBA" id="ARBA00022741"/>
    </source>
</evidence>
<dbReference type="PANTHER" id="PTHR43442:SF3">
    <property type="entry name" value="GLUCONOKINASE-RELATED"/>
    <property type="match status" value="1"/>
</dbReference>
<evidence type="ECO:0000256" key="3">
    <source>
        <dbReference type="ARBA" id="ARBA00012054"/>
    </source>
</evidence>
<dbReference type="KEGG" id="hpas:JL26_10445"/>
<evidence type="ECO:0000256" key="9">
    <source>
        <dbReference type="ARBA" id="ARBA00048090"/>
    </source>
</evidence>
<dbReference type="FunFam" id="3.40.50.300:FF:000522">
    <property type="entry name" value="Gluconokinase"/>
    <property type="match status" value="1"/>
</dbReference>
<organism evidence="11 12">
    <name type="scientific">Glaesserella parasuis</name>
    <name type="common">Haemophilus parasuis</name>
    <dbReference type="NCBI Taxonomy" id="738"/>
    <lineage>
        <taxon>Bacteria</taxon>
        <taxon>Pseudomonadati</taxon>
        <taxon>Pseudomonadota</taxon>
        <taxon>Gammaproteobacteria</taxon>
        <taxon>Pasteurellales</taxon>
        <taxon>Pasteurellaceae</taxon>
        <taxon>Glaesserella</taxon>
    </lineage>
</organism>
<proteinExistence type="inferred from homology"/>
<accession>A0A143CGZ0</accession>
<dbReference type="GO" id="GO:0046316">
    <property type="term" value="F:gluconokinase activity"/>
    <property type="evidence" value="ECO:0007669"/>
    <property type="project" value="UniProtKB-EC"/>
</dbReference>
<evidence type="ECO:0000313" key="12">
    <source>
        <dbReference type="Proteomes" id="UP000662736"/>
    </source>
</evidence>
<dbReference type="AlphaFoldDB" id="A0A143CGZ0"/>
<dbReference type="GO" id="GO:0019521">
    <property type="term" value="P:D-gluconate metabolic process"/>
    <property type="evidence" value="ECO:0007669"/>
    <property type="project" value="UniProtKB-KW"/>
</dbReference>
<comment type="similarity">
    <text evidence="2 10">Belongs to the gluconokinase GntK/GntV family.</text>
</comment>
<evidence type="ECO:0000313" key="11">
    <source>
        <dbReference type="EMBL" id="QSX17050.1"/>
    </source>
</evidence>
<comment type="pathway">
    <text evidence="1">Carbohydrate acid metabolism.</text>
</comment>
<evidence type="ECO:0000256" key="7">
    <source>
        <dbReference type="ARBA" id="ARBA00022840"/>
    </source>
</evidence>
<dbReference type="EC" id="2.7.1.12" evidence="3 10"/>
<keyword evidence="8" id="KW-0311">Gluconate utilization</keyword>
<sequence>MSEGKAFILMGVSSTGKTSIGTEVTRRLGMKLIDGDDLHPRANIIKMGNGIPLNDQDREPWLERINDAAFSLEQKSEKGIIVCSALKKIYRDRIRQGNNDVKFIFLKGSFELVLERMKQRKGHYMKTDMLKSQFATLEEPQADEKDVIFIDIDAPFETVVERCIDTIKPLL</sequence>
<name>A0A143CGZ0_GLAPU</name>
<dbReference type="SUPFAM" id="SSF52540">
    <property type="entry name" value="P-loop containing nucleoside triphosphate hydrolases"/>
    <property type="match status" value="1"/>
</dbReference>
<keyword evidence="5 10" id="KW-0547">Nucleotide-binding</keyword>